<dbReference type="EMBL" id="JNSL01000199">
    <property type="protein sequence ID" value="KGA13159.1"/>
    <property type="molecule type" value="Genomic_DNA"/>
</dbReference>
<keyword evidence="1" id="KW-0472">Membrane</keyword>
<accession>A0A094PTY8</accession>
<organism evidence="3">
    <name type="scientific">freshwater metagenome</name>
    <dbReference type="NCBI Taxonomy" id="449393"/>
    <lineage>
        <taxon>unclassified sequences</taxon>
        <taxon>metagenomes</taxon>
        <taxon>ecological metagenomes</taxon>
    </lineage>
</organism>
<reference evidence="3" key="1">
    <citation type="submission" date="2014-06" db="EMBL/GenBank/DDBJ databases">
        <title>Key roles for freshwater Actinobacteria revealed by deep metagenomic sequencing.</title>
        <authorList>
            <person name="Ghai R."/>
            <person name="Mizuno C.M."/>
            <person name="Picazo A."/>
            <person name="Camacho A."/>
            <person name="Rodriguez-Valera F."/>
        </authorList>
    </citation>
    <scope>NUCLEOTIDE SEQUENCE</scope>
</reference>
<keyword evidence="1" id="KW-1133">Transmembrane helix</keyword>
<name>A0A094PTY8_9ZZZZ</name>
<evidence type="ECO:0000313" key="2">
    <source>
        <dbReference type="EMBL" id="CAB4640594.1"/>
    </source>
</evidence>
<gene>
    <name evidence="3" type="ORF">GM51_20550</name>
    <name evidence="2" type="ORF">UFOPK2171_00032</name>
</gene>
<keyword evidence="1" id="KW-0812">Transmembrane</keyword>
<feature type="transmembrane region" description="Helical" evidence="1">
    <location>
        <begin position="34"/>
        <end position="56"/>
    </location>
</feature>
<dbReference type="InterPro" id="IPR019277">
    <property type="entry name" value="DUF2304"/>
</dbReference>
<feature type="transmembrane region" description="Helical" evidence="1">
    <location>
        <begin position="68"/>
        <end position="86"/>
    </location>
</feature>
<dbReference type="EMBL" id="CAEZWD010000002">
    <property type="protein sequence ID" value="CAB4640594.1"/>
    <property type="molecule type" value="Genomic_DNA"/>
</dbReference>
<evidence type="ECO:0000313" key="3">
    <source>
        <dbReference type="EMBL" id="KGA13159.1"/>
    </source>
</evidence>
<dbReference type="Pfam" id="PF10066">
    <property type="entry name" value="DUF2304"/>
    <property type="match status" value="1"/>
</dbReference>
<proteinExistence type="predicted"/>
<dbReference type="AlphaFoldDB" id="A0A094PTY8"/>
<reference evidence="2" key="2">
    <citation type="submission" date="2020-05" db="EMBL/GenBank/DDBJ databases">
        <authorList>
            <person name="Chiriac C."/>
            <person name="Salcher M."/>
            <person name="Ghai R."/>
            <person name="Kavagutti S V."/>
        </authorList>
    </citation>
    <scope>NUCLEOTIDE SEQUENCE</scope>
</reference>
<feature type="transmembrane region" description="Helical" evidence="1">
    <location>
        <begin position="6"/>
        <end position="22"/>
    </location>
</feature>
<evidence type="ECO:0000256" key="1">
    <source>
        <dbReference type="SAM" id="Phobius"/>
    </source>
</evidence>
<protein>
    <submittedName>
        <fullName evidence="2">Unannotated protein</fullName>
    </submittedName>
</protein>
<sequence length="120" mass="13392">MRIAQLFLMAIIFVLLWFALHHRSSTEARAFRRIAFLGLTVLIILAVIFPGILTSIANTFGIGRGADLVIYLVAIGLLFFSVSTYLKFGDMDRRITLLSRHIALLESKGDIGRVDPDSLK</sequence>